<keyword evidence="4" id="KW-0812">Transmembrane</keyword>
<proteinExistence type="inferred from homology"/>
<keyword evidence="4" id="KW-0735">Signal-anchor</keyword>
<organism evidence="8 9">
    <name type="scientific">Digitaria exilis</name>
    <dbReference type="NCBI Taxonomy" id="1010633"/>
    <lineage>
        <taxon>Eukaryota</taxon>
        <taxon>Viridiplantae</taxon>
        <taxon>Streptophyta</taxon>
        <taxon>Embryophyta</taxon>
        <taxon>Tracheophyta</taxon>
        <taxon>Spermatophyta</taxon>
        <taxon>Magnoliopsida</taxon>
        <taxon>Liliopsida</taxon>
        <taxon>Poales</taxon>
        <taxon>Poaceae</taxon>
        <taxon>PACMAD clade</taxon>
        <taxon>Panicoideae</taxon>
        <taxon>Panicodae</taxon>
        <taxon>Paniceae</taxon>
        <taxon>Anthephorinae</taxon>
        <taxon>Digitaria</taxon>
    </lineage>
</organism>
<evidence type="ECO:0000256" key="2">
    <source>
        <dbReference type="ARBA" id="ARBA00010271"/>
    </source>
</evidence>
<evidence type="ECO:0000256" key="6">
    <source>
        <dbReference type="SAM" id="MobiDB-lite"/>
    </source>
</evidence>
<evidence type="ECO:0000313" key="9">
    <source>
        <dbReference type="Proteomes" id="UP000636709"/>
    </source>
</evidence>
<comment type="subcellular location">
    <subcellularLocation>
        <location evidence="1">Golgi apparatus membrane</location>
        <topology evidence="1">Single-pass type II membrane protein</topology>
    </subcellularLocation>
</comment>
<evidence type="ECO:0000256" key="5">
    <source>
        <dbReference type="ARBA" id="ARBA00023034"/>
    </source>
</evidence>
<dbReference type="InterPro" id="IPR040911">
    <property type="entry name" value="Exostosin_GT47"/>
</dbReference>
<dbReference type="PANTHER" id="PTHR11062:SF379">
    <property type="entry name" value="OS10G0459300 PROTEIN"/>
    <property type="match status" value="1"/>
</dbReference>
<dbReference type="OrthoDB" id="1924787at2759"/>
<dbReference type="AlphaFoldDB" id="A0A835EY62"/>
<dbReference type="GO" id="GO:0000139">
    <property type="term" value="C:Golgi membrane"/>
    <property type="evidence" value="ECO:0007669"/>
    <property type="project" value="UniProtKB-SubCell"/>
</dbReference>
<feature type="domain" description="Exostosin GT47" evidence="7">
    <location>
        <begin position="125"/>
        <end position="467"/>
    </location>
</feature>
<name>A0A835EY62_9POAL</name>
<evidence type="ECO:0000256" key="1">
    <source>
        <dbReference type="ARBA" id="ARBA00004323"/>
    </source>
</evidence>
<dbReference type="InterPro" id="IPR004263">
    <property type="entry name" value="Exostosin"/>
</dbReference>
<gene>
    <name evidence="8" type="ORF">HU200_022156</name>
</gene>
<accession>A0A835EY62</accession>
<keyword evidence="3" id="KW-0328">Glycosyltransferase</keyword>
<evidence type="ECO:0000256" key="3">
    <source>
        <dbReference type="ARBA" id="ARBA00022676"/>
    </source>
</evidence>
<keyword evidence="9" id="KW-1185">Reference proteome</keyword>
<dbReference type="GO" id="GO:0016757">
    <property type="term" value="F:glycosyltransferase activity"/>
    <property type="evidence" value="ECO:0007669"/>
    <property type="project" value="UniProtKB-KW"/>
</dbReference>
<keyword evidence="3" id="KW-0808">Transferase</keyword>
<reference evidence="8" key="1">
    <citation type="submission" date="2020-07" db="EMBL/GenBank/DDBJ databases">
        <title>Genome sequence and genetic diversity analysis of an under-domesticated orphan crop, white fonio (Digitaria exilis).</title>
        <authorList>
            <person name="Bennetzen J.L."/>
            <person name="Chen S."/>
            <person name="Ma X."/>
            <person name="Wang X."/>
            <person name="Yssel A.E.J."/>
            <person name="Chaluvadi S.R."/>
            <person name="Johnson M."/>
            <person name="Gangashetty P."/>
            <person name="Hamidou F."/>
            <person name="Sanogo M.D."/>
            <person name="Zwaenepoel A."/>
            <person name="Wallace J."/>
            <person name="Van De Peer Y."/>
            <person name="Van Deynze A."/>
        </authorList>
    </citation>
    <scope>NUCLEOTIDE SEQUENCE</scope>
    <source>
        <tissue evidence="8">Leaves</tissue>
    </source>
</reference>
<dbReference type="Pfam" id="PF03016">
    <property type="entry name" value="Exostosin_GT47"/>
    <property type="match status" value="1"/>
</dbReference>
<evidence type="ECO:0000259" key="7">
    <source>
        <dbReference type="Pfam" id="PF03016"/>
    </source>
</evidence>
<dbReference type="EMBL" id="JACEFO010001669">
    <property type="protein sequence ID" value="KAF8723010.1"/>
    <property type="molecule type" value="Genomic_DNA"/>
</dbReference>
<feature type="region of interest" description="Disordered" evidence="6">
    <location>
        <begin position="90"/>
        <end position="116"/>
    </location>
</feature>
<comment type="similarity">
    <text evidence="2">Belongs to the glycosyltransferase 47 family.</text>
</comment>
<protein>
    <recommendedName>
        <fullName evidence="7">Exostosin GT47 domain-containing protein</fullName>
    </recommendedName>
</protein>
<comment type="caution">
    <text evidence="8">The sequence shown here is derived from an EMBL/GenBank/DDBJ whole genome shotgun (WGS) entry which is preliminary data.</text>
</comment>
<evidence type="ECO:0000313" key="8">
    <source>
        <dbReference type="EMBL" id="KAF8723010.1"/>
    </source>
</evidence>
<evidence type="ECO:0000256" key="4">
    <source>
        <dbReference type="ARBA" id="ARBA00022968"/>
    </source>
</evidence>
<dbReference type="Proteomes" id="UP000636709">
    <property type="component" value="Unassembled WGS sequence"/>
</dbReference>
<sequence>MASQIQPDEEAMMLTHCNANFQKDAEDAAGGKHGGGSGGVLRPSWICHLAILSTAFWAFVLFLLSGTQGDAGGVASVPFKQQQAFSLPPLLSGNAPPAQPQPSSPSSVAVTQDDRSVTSAPADRCAGRYIYMYDLPARFNADLVRDCKKLWRFYDMCPHVANSGMGQPMGDAEGDGVFSRHGWYATNQFTLDVIFHARMVRGYGCLTGDPSLAAAVYVPFYASLDGGRYMWNSTTSRDMLGLDLVGWLSQRPEWRAMGGRDHFIVAGRTAWDFRRGQDVDEQWGTKLLNDPAVQNMTVLVLETSPWHRANLAVPYPTYFHPGTDAEVAAWQDKVRDAERAWLFSFAGAPHPWKRDNVVRPEMFRQCGASSRCRLFRCVGRGSANTCKSPGAVMRVFEGSEFCLQPRGDSLTRRSTFDAILAGCIPVFFDPGSAYTQYTLHLPKAPESWSVLIVDTDVTERNVSVEETLSKIPTERVKAMREEVIRLIPRVVYADPRSRRLDFKDAFDVAVEGVIDRTSRDAEAPVVWLLVCICFRSSTPTTKAQRATRHQPCQVKKRLSHLPIDTCAHVAFHVTVAVWQRRGD</sequence>
<dbReference type="PANTHER" id="PTHR11062">
    <property type="entry name" value="EXOSTOSIN HEPARAN SULFATE GLYCOSYLTRANSFERASE -RELATED"/>
    <property type="match status" value="1"/>
</dbReference>
<keyword evidence="5" id="KW-0333">Golgi apparatus</keyword>